<gene>
    <name evidence="1" type="ORF">KRR39_13380</name>
</gene>
<protein>
    <submittedName>
        <fullName evidence="1">Histidine phosphatase family protein</fullName>
    </submittedName>
</protein>
<dbReference type="Pfam" id="PF00300">
    <property type="entry name" value="His_Phos_1"/>
    <property type="match status" value="1"/>
</dbReference>
<reference evidence="1" key="1">
    <citation type="submission" date="2021-06" db="EMBL/GenBank/DDBJ databases">
        <title>Complete genome sequence of Nocardioides sp. G188.</title>
        <authorList>
            <person name="Im W.-T."/>
        </authorList>
    </citation>
    <scope>NUCLEOTIDE SEQUENCE</scope>
    <source>
        <strain evidence="1">G188</strain>
    </source>
</reference>
<dbReference type="KEGG" id="nps:KRR39_13380"/>
<accession>A0A975XYQ4</accession>
<name>A0A975XYQ4_9ACTN</name>
<organism evidence="1 2">
    <name type="scientific">Nocardioides panacis</name>
    <dbReference type="NCBI Taxonomy" id="2849501"/>
    <lineage>
        <taxon>Bacteria</taxon>
        <taxon>Bacillati</taxon>
        <taxon>Actinomycetota</taxon>
        <taxon>Actinomycetes</taxon>
        <taxon>Propionibacteriales</taxon>
        <taxon>Nocardioidaceae</taxon>
        <taxon>Nocardioides</taxon>
    </lineage>
</organism>
<proteinExistence type="predicted"/>
<dbReference type="RefSeq" id="WP_216937566.1">
    <property type="nucleotide sequence ID" value="NZ_CP077062.1"/>
</dbReference>
<dbReference type="Proteomes" id="UP000683575">
    <property type="component" value="Chromosome"/>
</dbReference>
<keyword evidence="2" id="KW-1185">Reference proteome</keyword>
<dbReference type="EMBL" id="CP077062">
    <property type="protein sequence ID" value="QWZ06563.1"/>
    <property type="molecule type" value="Genomic_DNA"/>
</dbReference>
<evidence type="ECO:0000313" key="2">
    <source>
        <dbReference type="Proteomes" id="UP000683575"/>
    </source>
</evidence>
<sequence length="88" mass="8841">MARMVPALSECLAALDPGETGIVVTHGACLKVGLLGLLGWPADLAATLRGVDNCGWVTVAEASPGARLRLEAYNQQAAGPAGGGLTDL</sequence>
<evidence type="ECO:0000313" key="1">
    <source>
        <dbReference type="EMBL" id="QWZ06563.1"/>
    </source>
</evidence>
<dbReference type="AlphaFoldDB" id="A0A975XYQ4"/>
<dbReference type="InterPro" id="IPR013078">
    <property type="entry name" value="His_Pase_superF_clade-1"/>
</dbReference>